<feature type="chain" id="PRO_5043909004" evidence="9">
    <location>
        <begin position="23"/>
        <end position="121"/>
    </location>
</feature>
<dbReference type="AlphaFoldDB" id="A0AAV1CEV4"/>
<feature type="domain" description="Bifunctional inhibitor/plant lipid transfer protein/seed storage helical" evidence="10">
    <location>
        <begin position="30"/>
        <end position="112"/>
    </location>
</feature>
<dbReference type="InterPro" id="IPR016140">
    <property type="entry name" value="Bifunc_inhib/LTP/seed_store"/>
</dbReference>
<dbReference type="Proteomes" id="UP001161247">
    <property type="component" value="Chromosome 2"/>
</dbReference>
<keyword evidence="3" id="KW-1003">Cell membrane</keyword>
<keyword evidence="4" id="KW-0472">Membrane</keyword>
<evidence type="ECO:0000256" key="3">
    <source>
        <dbReference type="ARBA" id="ARBA00022475"/>
    </source>
</evidence>
<proteinExistence type="inferred from homology"/>
<evidence type="ECO:0000256" key="4">
    <source>
        <dbReference type="ARBA" id="ARBA00022622"/>
    </source>
</evidence>
<comment type="subcellular location">
    <subcellularLocation>
        <location evidence="1">Cell membrane</location>
        <topology evidence="1">Lipid-anchor</topology>
        <topology evidence="1">GPI-anchor</topology>
    </subcellularLocation>
</comment>
<accession>A0AAV1CEV4</accession>
<protein>
    <submittedName>
        <fullName evidence="11">OLC1v1028592C1</fullName>
    </submittedName>
</protein>
<dbReference type="InterPro" id="IPR036312">
    <property type="entry name" value="Bifun_inhib/LTP/seed_sf"/>
</dbReference>
<evidence type="ECO:0000256" key="9">
    <source>
        <dbReference type="SAM" id="SignalP"/>
    </source>
</evidence>
<keyword evidence="12" id="KW-1185">Reference proteome</keyword>
<dbReference type="SUPFAM" id="SSF47699">
    <property type="entry name" value="Bifunctional inhibitor/lipid-transfer protein/seed storage 2S albumin"/>
    <property type="match status" value="1"/>
</dbReference>
<reference evidence="11" key="1">
    <citation type="submission" date="2023-03" db="EMBL/GenBank/DDBJ databases">
        <authorList>
            <person name="Julca I."/>
        </authorList>
    </citation>
    <scope>NUCLEOTIDE SEQUENCE</scope>
</reference>
<evidence type="ECO:0000256" key="7">
    <source>
        <dbReference type="ARBA" id="ARBA00023180"/>
    </source>
</evidence>
<dbReference type="GO" id="GO:0005886">
    <property type="term" value="C:plasma membrane"/>
    <property type="evidence" value="ECO:0007669"/>
    <property type="project" value="UniProtKB-SubCell"/>
</dbReference>
<evidence type="ECO:0000313" key="12">
    <source>
        <dbReference type="Proteomes" id="UP001161247"/>
    </source>
</evidence>
<gene>
    <name evidence="11" type="ORF">OLC1_LOCUS4648</name>
</gene>
<dbReference type="EMBL" id="OX459119">
    <property type="protein sequence ID" value="CAI9093163.1"/>
    <property type="molecule type" value="Genomic_DNA"/>
</dbReference>
<dbReference type="InterPro" id="IPR043325">
    <property type="entry name" value="LTSS"/>
</dbReference>
<dbReference type="SMART" id="SM00499">
    <property type="entry name" value="AAI"/>
    <property type="match status" value="1"/>
</dbReference>
<evidence type="ECO:0000313" key="11">
    <source>
        <dbReference type="EMBL" id="CAI9093163.1"/>
    </source>
</evidence>
<comment type="similarity">
    <text evidence="2">Belongs to the plant LTP family.</text>
</comment>
<keyword evidence="4" id="KW-0336">GPI-anchor</keyword>
<evidence type="ECO:0000256" key="2">
    <source>
        <dbReference type="ARBA" id="ARBA00009748"/>
    </source>
</evidence>
<keyword evidence="5 9" id="KW-0732">Signal</keyword>
<organism evidence="11 12">
    <name type="scientific">Oldenlandia corymbosa var. corymbosa</name>
    <dbReference type="NCBI Taxonomy" id="529605"/>
    <lineage>
        <taxon>Eukaryota</taxon>
        <taxon>Viridiplantae</taxon>
        <taxon>Streptophyta</taxon>
        <taxon>Embryophyta</taxon>
        <taxon>Tracheophyta</taxon>
        <taxon>Spermatophyta</taxon>
        <taxon>Magnoliopsida</taxon>
        <taxon>eudicotyledons</taxon>
        <taxon>Gunneridae</taxon>
        <taxon>Pentapetalae</taxon>
        <taxon>asterids</taxon>
        <taxon>lamiids</taxon>
        <taxon>Gentianales</taxon>
        <taxon>Rubiaceae</taxon>
        <taxon>Rubioideae</taxon>
        <taxon>Spermacoceae</taxon>
        <taxon>Hedyotis-Oldenlandia complex</taxon>
        <taxon>Oldenlandia</taxon>
    </lineage>
</organism>
<dbReference type="CDD" id="cd00010">
    <property type="entry name" value="AAI_LTSS"/>
    <property type="match status" value="1"/>
</dbReference>
<keyword evidence="6" id="KW-1015">Disulfide bond</keyword>
<dbReference type="Gene3D" id="1.10.110.10">
    <property type="entry name" value="Plant lipid-transfer and hydrophobic proteins"/>
    <property type="match status" value="1"/>
</dbReference>
<evidence type="ECO:0000256" key="8">
    <source>
        <dbReference type="ARBA" id="ARBA00023288"/>
    </source>
</evidence>
<dbReference type="PANTHER" id="PTHR33044">
    <property type="entry name" value="BIFUNCTIONAL INHIBITOR/LIPID-TRANSFER PROTEIN/SEED STORAGE 2S ALBUMIN SUPERFAMILY PROTEIN-RELATED"/>
    <property type="match status" value="1"/>
</dbReference>
<name>A0AAV1CEV4_OLDCO</name>
<evidence type="ECO:0000256" key="6">
    <source>
        <dbReference type="ARBA" id="ARBA00023157"/>
    </source>
</evidence>
<evidence type="ECO:0000259" key="10">
    <source>
        <dbReference type="SMART" id="SM00499"/>
    </source>
</evidence>
<feature type="signal peptide" evidence="9">
    <location>
        <begin position="1"/>
        <end position="22"/>
    </location>
</feature>
<sequence>MKGGKIMTVVAVVLVAMAVAAAGDTVQDDCAKEFPKVTTCLTFATGKADTPTKECCGSVSDLKQRKPVCLCYIIQQIHDGTNPQIKSMGIQEGRLLQLPSACKLTNASSAECPSNVQERIT</sequence>
<keyword evidence="8" id="KW-0449">Lipoprotein</keyword>
<keyword evidence="7" id="KW-0325">Glycoprotein</keyword>
<dbReference type="GO" id="GO:0098552">
    <property type="term" value="C:side of membrane"/>
    <property type="evidence" value="ECO:0007669"/>
    <property type="project" value="UniProtKB-KW"/>
</dbReference>
<evidence type="ECO:0000256" key="5">
    <source>
        <dbReference type="ARBA" id="ARBA00022729"/>
    </source>
</evidence>
<dbReference type="Pfam" id="PF14368">
    <property type="entry name" value="LTP_2"/>
    <property type="match status" value="1"/>
</dbReference>
<evidence type="ECO:0000256" key="1">
    <source>
        <dbReference type="ARBA" id="ARBA00004609"/>
    </source>
</evidence>